<dbReference type="Proteomes" id="UP000007110">
    <property type="component" value="Unassembled WGS sequence"/>
</dbReference>
<accession>A0A7M7PIW7</accession>
<sequence length="867" mass="98020">MSGTPTGSARANCAQTNGSTCAGPGGLDLHSQCLQMFCRICGGKFKSNSGGSRTFREKIHPCQGYKDQLKEILGVDVECDHNDINPPSMCQSCYCQIMIHKKKPNIENVKQWAAHPRIGICDICHTQKSGKPGRKKKKPNMGAKNLPKSFTETTSSIKPLIDNTKYTVICKSCSNPIDITNISQHTCTHTDTVDHDHTYVISHNLTSLTNSERERIAKEVVQEKIKESPDGATIILTGGKRTQDICTRKIDLPRKPSSMVKARTKRSRDECMRDVHLLTHMEDQEEQEEQEECSSLYLDNQDISDLKSMMGISWRKLGKLKNWLLQRKVKSAGEKAVRTLHKTILDGKLQAILLPLQHWEDTICQIRPSPFISVQNLPDMVMTLLDEYDELGELTFHDGMLEEIWVKIGGDKGGDTFKLMLQIANLSHPNSLRATNIIGLFPGKDTPFNLDVTLSTLVEQIDVLQKAKWRGKAIRCFFFGDYEYLCRTYGLSGPSGRHCCLYCVATKTEMATPLASRGRLPERTLDTLKESLAKYKHSNVAKESNNAIRPPQFNIPINQVCPPGLHFSLGIYNKHYKSMEMACHELDLKAASLPHTLTTRLEVAACKQKHLQCIAQKEEERQDILDQHMYLSMAYPDSQPAALLLETAEDIQKEITNLKAEVKKLPDLKVGEGPIAQSLDEVLKSISVQRQAFHGKSFVGNHVHKCLKEENIRKITNTIVQTADEVCPALHNEALSIAHRYSECFKLYGSCDHLFNRGDFLTPEHIHMLDDAIREYMTFVRTTFPSESITPKMHLLEDHTVPWFELWGAGLALMGEQGGEGMHAHLNRIREHLRCYSLTDDLQLHLRSVEEQWVHANPKSYHRNKNN</sequence>
<dbReference type="InParanoid" id="A0A7M7PIW7"/>
<proteinExistence type="predicted"/>
<feature type="region of interest" description="Disordered" evidence="1">
    <location>
        <begin position="129"/>
        <end position="149"/>
    </location>
</feature>
<reference evidence="4" key="1">
    <citation type="submission" date="2015-02" db="EMBL/GenBank/DDBJ databases">
        <title>Genome sequencing for Strongylocentrotus purpuratus.</title>
        <authorList>
            <person name="Murali S."/>
            <person name="Liu Y."/>
            <person name="Vee V."/>
            <person name="English A."/>
            <person name="Wang M."/>
            <person name="Skinner E."/>
            <person name="Han Y."/>
            <person name="Muzny D.M."/>
            <person name="Worley K.C."/>
            <person name="Gibbs R.A."/>
        </authorList>
    </citation>
    <scope>NUCLEOTIDE SEQUENCE</scope>
</reference>
<dbReference type="Pfam" id="PF12560">
    <property type="entry name" value="RAG1_imp_bd"/>
    <property type="match status" value="1"/>
</dbReference>
<dbReference type="Pfam" id="PF06918">
    <property type="entry name" value="DUF1280"/>
    <property type="match status" value="1"/>
</dbReference>
<dbReference type="KEGG" id="spu:100891379"/>
<evidence type="ECO:0000313" key="4">
    <source>
        <dbReference type="Proteomes" id="UP000007110"/>
    </source>
</evidence>
<keyword evidence="4" id="KW-1185">Reference proteome</keyword>
<name>A0A7M7PIW7_STRPU</name>
<reference evidence="3" key="2">
    <citation type="submission" date="2021-01" db="UniProtKB">
        <authorList>
            <consortium name="EnsemblMetazoa"/>
        </authorList>
    </citation>
    <scope>IDENTIFICATION</scope>
</reference>
<dbReference type="InterPro" id="IPR009689">
    <property type="entry name" value="DUF1280"/>
</dbReference>
<dbReference type="GeneID" id="100891379"/>
<evidence type="ECO:0000256" key="1">
    <source>
        <dbReference type="SAM" id="MobiDB-lite"/>
    </source>
</evidence>
<evidence type="ECO:0000259" key="2">
    <source>
        <dbReference type="Pfam" id="PF12560"/>
    </source>
</evidence>
<dbReference type="PANTHER" id="PTHR31424:SF3">
    <property type="entry name" value="RING-TYPE DOMAIN-CONTAINING PROTEIN"/>
    <property type="match status" value="1"/>
</dbReference>
<dbReference type="RefSeq" id="XP_030850062.1">
    <property type="nucleotide sequence ID" value="XM_030994202.1"/>
</dbReference>
<feature type="domain" description="RAG1 importin-binding" evidence="2">
    <location>
        <begin position="28"/>
        <end position="159"/>
    </location>
</feature>
<protein>
    <recommendedName>
        <fullName evidence="2">RAG1 importin-binding domain-containing protein</fullName>
    </recommendedName>
</protein>
<dbReference type="OMA" id="ENECDTI"/>
<dbReference type="EnsemblMetazoa" id="XM_030994202">
    <property type="protein sequence ID" value="XP_030850062"/>
    <property type="gene ID" value="LOC100891379"/>
</dbReference>
<dbReference type="PANTHER" id="PTHR31424">
    <property type="entry name" value="PROTEIN CBG23806"/>
    <property type="match status" value="1"/>
</dbReference>
<dbReference type="OrthoDB" id="10032694at2759"/>
<organism evidence="3 4">
    <name type="scientific">Strongylocentrotus purpuratus</name>
    <name type="common">Purple sea urchin</name>
    <dbReference type="NCBI Taxonomy" id="7668"/>
    <lineage>
        <taxon>Eukaryota</taxon>
        <taxon>Metazoa</taxon>
        <taxon>Echinodermata</taxon>
        <taxon>Eleutherozoa</taxon>
        <taxon>Echinozoa</taxon>
        <taxon>Echinoidea</taxon>
        <taxon>Euechinoidea</taxon>
        <taxon>Echinacea</taxon>
        <taxon>Camarodonta</taxon>
        <taxon>Echinidea</taxon>
        <taxon>Strongylocentrotidae</taxon>
        <taxon>Strongylocentrotus</taxon>
    </lineage>
</organism>
<evidence type="ECO:0000313" key="3">
    <source>
        <dbReference type="EnsemblMetazoa" id="XP_030850062"/>
    </source>
</evidence>
<dbReference type="InterPro" id="IPR035714">
    <property type="entry name" value="RAG1_imp-bd"/>
</dbReference>
<dbReference type="AlphaFoldDB" id="A0A7M7PIW7"/>